<name>A0A850NDV6_9FLAO</name>
<comment type="caution">
    <text evidence="1">The sequence shown here is derived from an EMBL/GenBank/DDBJ whole genome shotgun (WGS) entry which is preliminary data.</text>
</comment>
<proteinExistence type="predicted"/>
<dbReference type="NCBIfam" id="TIGR03696">
    <property type="entry name" value="Rhs_assc_core"/>
    <property type="match status" value="1"/>
</dbReference>
<evidence type="ECO:0000313" key="1">
    <source>
        <dbReference type="EMBL" id="NVN18049.1"/>
    </source>
</evidence>
<dbReference type="Proteomes" id="UP000558089">
    <property type="component" value="Unassembled WGS sequence"/>
</dbReference>
<evidence type="ECO:0000313" key="2">
    <source>
        <dbReference type="Proteomes" id="UP000558089"/>
    </source>
</evidence>
<accession>A0A850NDV6</accession>
<organism evidence="1 2">
    <name type="scientific">Flagellimonas chongwuensis</name>
    <dbReference type="NCBI Taxonomy" id="2697365"/>
    <lineage>
        <taxon>Bacteria</taxon>
        <taxon>Pseudomonadati</taxon>
        <taxon>Bacteroidota</taxon>
        <taxon>Flavobacteriia</taxon>
        <taxon>Flavobacteriales</taxon>
        <taxon>Flavobacteriaceae</taxon>
        <taxon>Flagellimonas</taxon>
    </lineage>
</organism>
<gene>
    <name evidence="1" type="ORF">GUA46_06835</name>
</gene>
<evidence type="ECO:0008006" key="3">
    <source>
        <dbReference type="Google" id="ProtNLM"/>
    </source>
</evidence>
<dbReference type="RefSeq" id="WP_176619851.1">
    <property type="nucleotide sequence ID" value="NZ_WYET01000003.1"/>
</dbReference>
<dbReference type="InterPro" id="IPR050708">
    <property type="entry name" value="T6SS_VgrG/RHS"/>
</dbReference>
<keyword evidence="2" id="KW-1185">Reference proteome</keyword>
<dbReference type="PANTHER" id="PTHR32305">
    <property type="match status" value="1"/>
</dbReference>
<protein>
    <recommendedName>
        <fullName evidence="3">RHS repeat-associated core domain-containing protein</fullName>
    </recommendedName>
</protein>
<sequence length="295" mass="32794">MVPIEPQGYRYAFQGQEKDPETGKEAFELRLWDSRIGRWLTTDPYGQYNSPYVGMGNDPINGIDPDGGWKTKFGAWLYKTFNGGGEIVGEKGNWSVAQQGADGWDTFITNGSFTPEHRRDFAAVPGSGFSLFNVANSVETPDRLPIYVKAQADFNYGGFGFDVKAAGGNVTLQSNVGKKSIYSIGGEADFWEGDFTNLSFIQNPYNENRGGTETGWGVNGIFGYSENYDTRFSRESTTTNYGIIEHTKIFHNESIHNLGKVKQDRYGWSFGGEFNAIYGVRANIEFGWISQGVPK</sequence>
<reference evidence="1 2" key="1">
    <citation type="submission" date="2020-01" db="EMBL/GenBank/DDBJ databases">
        <title>Draft Genome Analysis of Muricauda sp. HICW Isolated from coastal seawater of PR China.</title>
        <authorList>
            <person name="Chen M.-X."/>
        </authorList>
    </citation>
    <scope>NUCLEOTIDE SEQUENCE [LARGE SCALE GENOMIC DNA]</scope>
    <source>
        <strain evidence="1 2">HICW</strain>
    </source>
</reference>
<dbReference type="EMBL" id="WYET01000003">
    <property type="protein sequence ID" value="NVN18049.1"/>
    <property type="molecule type" value="Genomic_DNA"/>
</dbReference>
<dbReference type="InterPro" id="IPR022385">
    <property type="entry name" value="Rhs_assc_core"/>
</dbReference>
<dbReference type="PANTHER" id="PTHR32305:SF15">
    <property type="entry name" value="PROTEIN RHSA-RELATED"/>
    <property type="match status" value="1"/>
</dbReference>
<dbReference type="Gene3D" id="2.180.10.10">
    <property type="entry name" value="RHS repeat-associated core"/>
    <property type="match status" value="1"/>
</dbReference>
<dbReference type="AlphaFoldDB" id="A0A850NDV6"/>